<proteinExistence type="inferred from homology"/>
<sequence length="240" mass="26770">MKKAEKARKDLIKRILEISFKYRLGHLGSCLSALDILDCIYSIRKVNDPVILSSGHAGLALYVILEKYGFANAEKLFIKHGVHPNRDLQNGIYASTGSLGQGLPIAVGMAIADRKKEVFCIVSDGECAEGSIWEAVRIASEQKLNNLKIVINANGYGGYDEINIKSLPSRLRSFGCSVYEVDGHRREQLYKALQTSSGVRPLAIFAKTRINHLPFLRGLDAHYKVMEESDYFPILKELNK</sequence>
<evidence type="ECO:0000259" key="4">
    <source>
        <dbReference type="Pfam" id="PF00456"/>
    </source>
</evidence>
<dbReference type="Pfam" id="PF00456">
    <property type="entry name" value="Transketolase_N"/>
    <property type="match status" value="1"/>
</dbReference>
<feature type="domain" description="Transketolase N-terminal" evidence="4">
    <location>
        <begin position="21"/>
        <end position="210"/>
    </location>
</feature>
<dbReference type="Proteomes" id="UP000177258">
    <property type="component" value="Unassembled WGS sequence"/>
</dbReference>
<dbReference type="AlphaFoldDB" id="A0A1F5JYU0"/>
<evidence type="ECO:0000313" key="5">
    <source>
        <dbReference type="EMBL" id="OGE33591.1"/>
    </source>
</evidence>
<dbReference type="Gene3D" id="3.40.50.970">
    <property type="match status" value="1"/>
</dbReference>
<dbReference type="SUPFAM" id="SSF52518">
    <property type="entry name" value="Thiamin diphosphate-binding fold (THDP-binding)"/>
    <property type="match status" value="1"/>
</dbReference>
<dbReference type="InterPro" id="IPR029061">
    <property type="entry name" value="THDP-binding"/>
</dbReference>
<evidence type="ECO:0000313" key="6">
    <source>
        <dbReference type="Proteomes" id="UP000177258"/>
    </source>
</evidence>
<keyword evidence="3" id="KW-0786">Thiamine pyrophosphate</keyword>
<comment type="cofactor">
    <cofactor evidence="1">
        <name>thiamine diphosphate</name>
        <dbReference type="ChEBI" id="CHEBI:58937"/>
    </cofactor>
</comment>
<protein>
    <recommendedName>
        <fullName evidence="4">Transketolase N-terminal domain-containing protein</fullName>
    </recommendedName>
</protein>
<comment type="caution">
    <text evidence="5">The sequence shown here is derived from an EMBL/GenBank/DDBJ whole genome shotgun (WGS) entry which is preliminary data.</text>
</comment>
<dbReference type="InterPro" id="IPR005474">
    <property type="entry name" value="Transketolase_N"/>
</dbReference>
<gene>
    <name evidence="5" type="ORF">A3D83_01310</name>
</gene>
<organism evidence="5 6">
    <name type="scientific">Candidatus Daviesbacteria bacterium RIFCSPHIGHO2_02_FULL_41_10</name>
    <dbReference type="NCBI Taxonomy" id="1797774"/>
    <lineage>
        <taxon>Bacteria</taxon>
        <taxon>Candidatus Daviesiibacteriota</taxon>
    </lineage>
</organism>
<accession>A0A1F5JYU0</accession>
<comment type="similarity">
    <text evidence="2">Belongs to the transketolase family.</text>
</comment>
<name>A0A1F5JYU0_9BACT</name>
<evidence type="ECO:0000256" key="2">
    <source>
        <dbReference type="ARBA" id="ARBA00007131"/>
    </source>
</evidence>
<dbReference type="EMBL" id="MFDB01000008">
    <property type="protein sequence ID" value="OGE33591.1"/>
    <property type="molecule type" value="Genomic_DNA"/>
</dbReference>
<reference evidence="5 6" key="1">
    <citation type="journal article" date="2016" name="Nat. Commun.">
        <title>Thousands of microbial genomes shed light on interconnected biogeochemical processes in an aquifer system.</title>
        <authorList>
            <person name="Anantharaman K."/>
            <person name="Brown C.T."/>
            <person name="Hug L.A."/>
            <person name="Sharon I."/>
            <person name="Castelle C.J."/>
            <person name="Probst A.J."/>
            <person name="Thomas B.C."/>
            <person name="Singh A."/>
            <person name="Wilkins M.J."/>
            <person name="Karaoz U."/>
            <person name="Brodie E.L."/>
            <person name="Williams K.H."/>
            <person name="Hubbard S.S."/>
            <person name="Banfield J.F."/>
        </authorList>
    </citation>
    <scope>NUCLEOTIDE SEQUENCE [LARGE SCALE GENOMIC DNA]</scope>
</reference>
<evidence type="ECO:0000256" key="3">
    <source>
        <dbReference type="ARBA" id="ARBA00023052"/>
    </source>
</evidence>
<dbReference type="PANTHER" id="PTHR47514:SF1">
    <property type="entry name" value="TRANSKETOLASE N-TERMINAL SECTION-RELATED"/>
    <property type="match status" value="1"/>
</dbReference>
<evidence type="ECO:0000256" key="1">
    <source>
        <dbReference type="ARBA" id="ARBA00001964"/>
    </source>
</evidence>
<dbReference type="PANTHER" id="PTHR47514">
    <property type="entry name" value="TRANSKETOLASE N-TERMINAL SECTION-RELATED"/>
    <property type="match status" value="1"/>
</dbReference>